<feature type="compositionally biased region" description="Low complexity" evidence="7">
    <location>
        <begin position="22"/>
        <end position="34"/>
    </location>
</feature>
<evidence type="ECO:0000313" key="8">
    <source>
        <dbReference type="Ensembl" id="ENSCSEP00000031808.1"/>
    </source>
</evidence>
<dbReference type="AlphaFoldDB" id="A0A3P8WWJ1"/>
<evidence type="ECO:0000256" key="2">
    <source>
        <dbReference type="ARBA" id="ARBA00010704"/>
    </source>
</evidence>
<reference evidence="8" key="3">
    <citation type="submission" date="2025-09" db="UniProtKB">
        <authorList>
            <consortium name="Ensembl"/>
        </authorList>
    </citation>
    <scope>IDENTIFICATION</scope>
</reference>
<evidence type="ECO:0000256" key="6">
    <source>
        <dbReference type="ARBA" id="ARBA00023838"/>
    </source>
</evidence>
<accession>A0A3P8WWJ1</accession>
<dbReference type="GO" id="GO:0015031">
    <property type="term" value="P:protein transport"/>
    <property type="evidence" value="ECO:0007669"/>
    <property type="project" value="UniProtKB-KW"/>
</dbReference>
<proteinExistence type="inferred from homology"/>
<keyword evidence="3" id="KW-0813">Transport</keyword>
<evidence type="ECO:0000313" key="9">
    <source>
        <dbReference type="Proteomes" id="UP000265120"/>
    </source>
</evidence>
<dbReference type="Ensembl" id="ENSCSET00000032219.1">
    <property type="protein sequence ID" value="ENSCSEP00000031808.1"/>
    <property type="gene ID" value="ENSCSEG00000020390.1"/>
</dbReference>
<dbReference type="STRING" id="244447.ENSCSEP00000031808"/>
<reference evidence="8" key="2">
    <citation type="submission" date="2025-08" db="UniProtKB">
        <authorList>
            <consortium name="Ensembl"/>
        </authorList>
    </citation>
    <scope>IDENTIFICATION</scope>
</reference>
<keyword evidence="5" id="KW-0653">Protein transport</keyword>
<dbReference type="PANTHER" id="PTHR13673:SF0">
    <property type="entry name" value="VPS35 ENDOSOMAL PROTEIN-SORTING FACTOR-LIKE"/>
    <property type="match status" value="1"/>
</dbReference>
<dbReference type="GO" id="GO:0032456">
    <property type="term" value="P:endocytic recycling"/>
    <property type="evidence" value="ECO:0007669"/>
    <property type="project" value="InterPro"/>
</dbReference>
<evidence type="ECO:0000256" key="1">
    <source>
        <dbReference type="ARBA" id="ARBA00004177"/>
    </source>
</evidence>
<evidence type="ECO:0000256" key="3">
    <source>
        <dbReference type="ARBA" id="ARBA00022448"/>
    </source>
</evidence>
<evidence type="ECO:0000256" key="5">
    <source>
        <dbReference type="ARBA" id="ARBA00022927"/>
    </source>
</evidence>
<feature type="compositionally biased region" description="Polar residues" evidence="7">
    <location>
        <begin position="1"/>
        <end position="13"/>
    </location>
</feature>
<dbReference type="InParanoid" id="A0A3P8WWJ1"/>
<feature type="region of interest" description="Disordered" evidence="7">
    <location>
        <begin position="1"/>
        <end position="41"/>
    </location>
</feature>
<sequence>HLLNPLITSQVTDTKTRRGTRKGSTSSSSSSSSSVPADPLSSMLDGTDPLSMFAAASASERENEEVSVGADFEPWSSKRGEILTRFTTTEKLSIVSYMSFIHFVTAWGSDQKVKALKIVIQCSKLLSDTSVIQFYPSKFVLITDILDTFGGLVYDRIWTMCSDPRPLPESFTVDDVSDTAKETCLNWFFKIASIRELLPRLYVETAILKCNRFLNKTGIQETLPRLTAMIRGIGDPLVAAYTRAYLCRVGIEVAPHLKDSLDRNFFDLLSTFRQISGESVRSQLVVQRVEIPEYLTLYSPAISWILQCIAHRAPEHLLTEMMERCKKLGNNALLLNSVMRAFRPEFVAARATDFIGMIKDCDETGFPKHLLFGSLGRSLACADPPESERLTILNEAWKVITKVRSPQDYIICAEIWVEFTCRHFTKREVNTVLADIIKHMTPDRAFEDAYSQLQSVIRKILTYFHDFSILFSMERFLPFLDMFQKDSVRVEVCRSIMEVFIKHQVDLTRDPVILNAMLHICKAMHDSVNALTLEDEKRSLSLLIIGFIRMVSFGRDFEQQLSFCVEARATFCNLEPVLVQLIHTVNRLAMETRRVMKGNHSRKTAAFVRACAAYSFITIPSLSSIFSRLNLYLLSGQVALANQCLSQADAFLKAAVSVLPEVPRSISIEGKLRSSENFLLDFVNNFLATLLVIPDHPEHGVLYLVRGLLNMVQDYTWEENSDAKMRVYVSALPLLAAMSQETYIYSVPKVDSNETLYGGDPKFLSEINKLSETLIGQVLDHLKTLGREEYVRRQSTMAFSLFSVLLAHGDLRNNKLSQLAVNLWNLSHKHGHCETRISVRTLEHIKHQAQQPDLTHLTDTVQRLMLQSRT</sequence>
<organism evidence="8 9">
    <name type="scientific">Cynoglossus semilaevis</name>
    <name type="common">Tongue sole</name>
    <dbReference type="NCBI Taxonomy" id="244447"/>
    <lineage>
        <taxon>Eukaryota</taxon>
        <taxon>Metazoa</taxon>
        <taxon>Chordata</taxon>
        <taxon>Craniata</taxon>
        <taxon>Vertebrata</taxon>
        <taxon>Euteleostomi</taxon>
        <taxon>Actinopterygii</taxon>
        <taxon>Neopterygii</taxon>
        <taxon>Teleostei</taxon>
        <taxon>Neoteleostei</taxon>
        <taxon>Acanthomorphata</taxon>
        <taxon>Carangaria</taxon>
        <taxon>Pleuronectiformes</taxon>
        <taxon>Pleuronectoidei</taxon>
        <taxon>Cynoglossidae</taxon>
        <taxon>Cynoglossinae</taxon>
        <taxon>Cynoglossus</taxon>
    </lineage>
</organism>
<dbReference type="Proteomes" id="UP000265120">
    <property type="component" value="Chromosome 8"/>
</dbReference>
<dbReference type="GeneTree" id="ENSGT00390000011343"/>
<keyword evidence="9" id="KW-1185">Reference proteome</keyword>
<keyword evidence="4" id="KW-0967">Endosome</keyword>
<reference evidence="8 9" key="1">
    <citation type="journal article" date="2014" name="Nat. Genet.">
        <title>Whole-genome sequence of a flatfish provides insights into ZW sex chromosome evolution and adaptation to a benthic lifestyle.</title>
        <authorList>
            <person name="Chen S."/>
            <person name="Zhang G."/>
            <person name="Shao C."/>
            <person name="Huang Q."/>
            <person name="Liu G."/>
            <person name="Zhang P."/>
            <person name="Song W."/>
            <person name="An N."/>
            <person name="Chalopin D."/>
            <person name="Volff J.N."/>
            <person name="Hong Y."/>
            <person name="Li Q."/>
            <person name="Sha Z."/>
            <person name="Zhou H."/>
            <person name="Xie M."/>
            <person name="Yu Q."/>
            <person name="Liu Y."/>
            <person name="Xiang H."/>
            <person name="Wang N."/>
            <person name="Wu K."/>
            <person name="Yang C."/>
            <person name="Zhou Q."/>
            <person name="Liao X."/>
            <person name="Yang L."/>
            <person name="Hu Q."/>
            <person name="Zhang J."/>
            <person name="Meng L."/>
            <person name="Jin L."/>
            <person name="Tian Y."/>
            <person name="Lian J."/>
            <person name="Yang J."/>
            <person name="Miao G."/>
            <person name="Liu S."/>
            <person name="Liang Z."/>
            <person name="Yan F."/>
            <person name="Li Y."/>
            <person name="Sun B."/>
            <person name="Zhang H."/>
            <person name="Zhang J."/>
            <person name="Zhu Y."/>
            <person name="Du M."/>
            <person name="Zhao Y."/>
            <person name="Schartl M."/>
            <person name="Tang Q."/>
            <person name="Wang J."/>
        </authorList>
    </citation>
    <scope>NUCLEOTIDE SEQUENCE</scope>
</reference>
<evidence type="ECO:0000256" key="4">
    <source>
        <dbReference type="ARBA" id="ARBA00022753"/>
    </source>
</evidence>
<dbReference type="FunCoup" id="A0A3P8WWJ1">
    <property type="interactions" value="1700"/>
</dbReference>
<dbReference type="OMA" id="RVEVCKN"/>
<evidence type="ECO:0000256" key="7">
    <source>
        <dbReference type="SAM" id="MobiDB-lite"/>
    </source>
</evidence>
<dbReference type="GO" id="GO:0005768">
    <property type="term" value="C:endosome"/>
    <property type="evidence" value="ECO:0007669"/>
    <property type="project" value="UniProtKB-SubCell"/>
</dbReference>
<dbReference type="InterPro" id="IPR029705">
    <property type="entry name" value="VPS35L"/>
</dbReference>
<dbReference type="PANTHER" id="PTHR13673">
    <property type="entry name" value="ESOPHAGEAL CANCER ASSOCIATED PROTEIN"/>
    <property type="match status" value="1"/>
</dbReference>
<comment type="subcellular location">
    <subcellularLocation>
        <location evidence="1">Endosome</location>
    </subcellularLocation>
</comment>
<name>A0A3P8WWJ1_CYNSE</name>
<protein>
    <recommendedName>
        <fullName evidence="6">VPS35 endosomal protein-sorting factor-like</fullName>
    </recommendedName>
</protein>
<comment type="similarity">
    <text evidence="2">Belongs to the VPS35L family.</text>
</comment>